<comment type="caution">
    <text evidence="1">The sequence shown here is derived from an EMBL/GenBank/DDBJ whole genome shotgun (WGS) entry which is preliminary data.</text>
</comment>
<dbReference type="EMBL" id="LAZR01004615">
    <property type="protein sequence ID" value="KKN07025.1"/>
    <property type="molecule type" value="Genomic_DNA"/>
</dbReference>
<proteinExistence type="predicted"/>
<feature type="non-terminal residue" evidence="1">
    <location>
        <position position="1"/>
    </location>
</feature>
<reference evidence="1" key="1">
    <citation type="journal article" date="2015" name="Nature">
        <title>Complex archaea that bridge the gap between prokaryotes and eukaryotes.</title>
        <authorList>
            <person name="Spang A."/>
            <person name="Saw J.H."/>
            <person name="Jorgensen S.L."/>
            <person name="Zaremba-Niedzwiedzka K."/>
            <person name="Martijn J."/>
            <person name="Lind A.E."/>
            <person name="van Eijk R."/>
            <person name="Schleper C."/>
            <person name="Guy L."/>
            <person name="Ettema T.J."/>
        </authorList>
    </citation>
    <scope>NUCLEOTIDE SEQUENCE</scope>
</reference>
<organism evidence="1">
    <name type="scientific">marine sediment metagenome</name>
    <dbReference type="NCBI Taxonomy" id="412755"/>
    <lineage>
        <taxon>unclassified sequences</taxon>
        <taxon>metagenomes</taxon>
        <taxon>ecological metagenomes</taxon>
    </lineage>
</organism>
<sequence>AGKTDTVAAEIAGIAAVAIYEMSSSVFFEKWT</sequence>
<gene>
    <name evidence="1" type="ORF">LCGC14_1071250</name>
</gene>
<evidence type="ECO:0000313" key="1">
    <source>
        <dbReference type="EMBL" id="KKN07025.1"/>
    </source>
</evidence>
<name>A0A0F9MI27_9ZZZZ</name>
<protein>
    <submittedName>
        <fullName evidence="1">Uncharacterized protein</fullName>
    </submittedName>
</protein>
<accession>A0A0F9MI27</accession>
<dbReference type="AlphaFoldDB" id="A0A0F9MI27"/>